<dbReference type="EMBL" id="JAUCMV010000005">
    <property type="protein sequence ID" value="KAK0400134.1"/>
    <property type="molecule type" value="Genomic_DNA"/>
</dbReference>
<accession>A0AA39H8M1</accession>
<sequence>MADSAPQVTNDAEREPDALEHSEQILTPKRRSPTPERKSCKRPKKSILSGARAEIPHKRRSKQPVESGQHATDPSELNETCEVHELTDNVEPTPKSTRTFDCYQNVLLPSQMPEFEKNHINNIAKIVFPSALRNVKENDKAHGSNGKSSMVDHLPEDVRKLVDAERNAAIAASSCAIPLPGQEFVTRLFMLRDVLGLPRNEQHTSTMLQSDVTVEHFPSLEPNITSDTSTSPQDLPEDPTNLLSVSPKEKAERSSSISEDESILNATATEQVLTVDKQIQQQNTNMVSSSGNLQGGIFGPSSTGTVQNALFPPQNAAGLLNMFNAFRNGSAHMRWLQYMMATGNPQPVAVPAGESALFPNCINCLSSPATSASQKTSAFPFREQQKYVFKCSFCKETIFNLKPGLYEIRQHVANHHGLFISCIFKKCTIRSQLREFGGHIHKVHGKKTAELKGDEALLYQAKRDVFKYDTNVLLLRYMDMPPNSVRNMDLLPPTEAKRALAQTAL</sequence>
<feature type="compositionally biased region" description="Polar residues" evidence="1">
    <location>
        <begin position="64"/>
        <end position="78"/>
    </location>
</feature>
<comment type="caution">
    <text evidence="2">The sequence shown here is derived from an EMBL/GenBank/DDBJ whole genome shotgun (WGS) entry which is preliminary data.</text>
</comment>
<evidence type="ECO:0000313" key="2">
    <source>
        <dbReference type="EMBL" id="KAK0400134.1"/>
    </source>
</evidence>
<gene>
    <name evidence="2" type="ORF">QR680_003372</name>
</gene>
<protein>
    <submittedName>
        <fullName evidence="2">Uncharacterized protein</fullName>
    </submittedName>
</protein>
<feature type="region of interest" description="Disordered" evidence="1">
    <location>
        <begin position="1"/>
        <end position="96"/>
    </location>
</feature>
<feature type="compositionally biased region" description="Basic and acidic residues" evidence="1">
    <location>
        <begin position="11"/>
        <end position="23"/>
    </location>
</feature>
<feature type="region of interest" description="Disordered" evidence="1">
    <location>
        <begin position="219"/>
        <end position="260"/>
    </location>
</feature>
<feature type="compositionally biased region" description="Polar residues" evidence="1">
    <location>
        <begin position="1"/>
        <end position="10"/>
    </location>
</feature>
<keyword evidence="3" id="KW-1185">Reference proteome</keyword>
<dbReference type="AlphaFoldDB" id="A0AA39H8M1"/>
<organism evidence="2 3">
    <name type="scientific">Steinernema hermaphroditum</name>
    <dbReference type="NCBI Taxonomy" id="289476"/>
    <lineage>
        <taxon>Eukaryota</taxon>
        <taxon>Metazoa</taxon>
        <taxon>Ecdysozoa</taxon>
        <taxon>Nematoda</taxon>
        <taxon>Chromadorea</taxon>
        <taxon>Rhabditida</taxon>
        <taxon>Tylenchina</taxon>
        <taxon>Panagrolaimomorpha</taxon>
        <taxon>Strongyloidoidea</taxon>
        <taxon>Steinernematidae</taxon>
        <taxon>Steinernema</taxon>
    </lineage>
</organism>
<feature type="compositionally biased region" description="Polar residues" evidence="1">
    <location>
        <begin position="222"/>
        <end position="233"/>
    </location>
</feature>
<reference evidence="2" key="1">
    <citation type="submission" date="2023-06" db="EMBL/GenBank/DDBJ databases">
        <title>Genomic analysis of the entomopathogenic nematode Steinernema hermaphroditum.</title>
        <authorList>
            <person name="Schwarz E.M."/>
            <person name="Heppert J.K."/>
            <person name="Baniya A."/>
            <person name="Schwartz H.T."/>
            <person name="Tan C.-H."/>
            <person name="Antoshechkin I."/>
            <person name="Sternberg P.W."/>
            <person name="Goodrich-Blair H."/>
            <person name="Dillman A.R."/>
        </authorList>
    </citation>
    <scope>NUCLEOTIDE SEQUENCE</scope>
    <source>
        <strain evidence="2">PS9179</strain>
        <tissue evidence="2">Whole animal</tissue>
    </source>
</reference>
<proteinExistence type="predicted"/>
<evidence type="ECO:0000256" key="1">
    <source>
        <dbReference type="SAM" id="MobiDB-lite"/>
    </source>
</evidence>
<evidence type="ECO:0000313" key="3">
    <source>
        <dbReference type="Proteomes" id="UP001175271"/>
    </source>
</evidence>
<name>A0AA39H8M1_9BILA</name>
<dbReference type="Proteomes" id="UP001175271">
    <property type="component" value="Unassembled WGS sequence"/>
</dbReference>